<dbReference type="Proteomes" id="UP000018198">
    <property type="component" value="Unassembled WGS sequence"/>
</dbReference>
<dbReference type="EMBL" id="CAQM01000231">
    <property type="protein sequence ID" value="CCQ60884.1"/>
    <property type="molecule type" value="Genomic_DNA"/>
</dbReference>
<name>T2J794_CROWT</name>
<reference evidence="1 2" key="2">
    <citation type="submission" date="2013-09" db="EMBL/GenBank/DDBJ databases">
        <title>Whole genome comparison of six Crocosphaera watsonii strains with differing phenotypes.</title>
        <authorList>
            <person name="Bench S.R."/>
            <person name="Heller P."/>
            <person name="Frank I."/>
            <person name="Arciniega M."/>
            <person name="Shilova I.N."/>
            <person name="Zehr J.P."/>
        </authorList>
    </citation>
    <scope>NUCLEOTIDE SEQUENCE [LARGE SCALE GENOMIC DNA]</scope>
    <source>
        <strain evidence="1 2">WH 0401</strain>
    </source>
</reference>
<comment type="caution">
    <text evidence="1">The sequence shown here is derived from an EMBL/GenBank/DDBJ whole genome shotgun (WGS) entry which is preliminary data.</text>
</comment>
<sequence>MKEIAEAHAQQNPTFNNPIAYTRLTAAEAIKQLRNLGYNGEEVPAASTMADILNRLGYRLRKVVKAKPKKKSRRRTLSSRI</sequence>
<reference evidence="1 2" key="1">
    <citation type="submission" date="2013-01" db="EMBL/GenBank/DDBJ databases">
        <authorList>
            <person name="Bench S."/>
        </authorList>
    </citation>
    <scope>NUCLEOTIDE SEQUENCE [LARGE SCALE GENOMIC DNA]</scope>
    <source>
        <strain evidence="1 2">WH 0401</strain>
    </source>
</reference>
<evidence type="ECO:0008006" key="3">
    <source>
        <dbReference type="Google" id="ProtNLM"/>
    </source>
</evidence>
<dbReference type="Pfam" id="PF07592">
    <property type="entry name" value="DDE_Tnp_ISAZ013"/>
    <property type="match status" value="1"/>
</dbReference>
<accession>T2J794</accession>
<gene>
    <name evidence="1" type="ORF">CWATWH0401_3437</name>
</gene>
<dbReference type="InterPro" id="IPR011518">
    <property type="entry name" value="Transposase_36"/>
</dbReference>
<evidence type="ECO:0000313" key="1">
    <source>
        <dbReference type="EMBL" id="CCQ60884.1"/>
    </source>
</evidence>
<evidence type="ECO:0000313" key="2">
    <source>
        <dbReference type="Proteomes" id="UP000018198"/>
    </source>
</evidence>
<proteinExistence type="predicted"/>
<protein>
    <recommendedName>
        <fullName evidence="3">Transposase</fullName>
    </recommendedName>
</protein>
<dbReference type="AlphaFoldDB" id="T2J794"/>
<organism evidence="1 2">
    <name type="scientific">Crocosphaera watsonii WH 0401</name>
    <dbReference type="NCBI Taxonomy" id="555881"/>
    <lineage>
        <taxon>Bacteria</taxon>
        <taxon>Bacillati</taxon>
        <taxon>Cyanobacteriota</taxon>
        <taxon>Cyanophyceae</taxon>
        <taxon>Oscillatoriophycideae</taxon>
        <taxon>Chroococcales</taxon>
        <taxon>Aphanothecaceae</taxon>
        <taxon>Crocosphaera</taxon>
    </lineage>
</organism>